<dbReference type="NCBIfam" id="TIGR01643">
    <property type="entry name" value="YD_repeat_2x"/>
    <property type="match status" value="1"/>
</dbReference>
<evidence type="ECO:0000313" key="8">
    <source>
        <dbReference type="Proteomes" id="UP000831485"/>
    </source>
</evidence>
<dbReference type="Pfam" id="PF25023">
    <property type="entry name" value="TEN_YD-shell"/>
    <property type="match status" value="2"/>
</dbReference>
<evidence type="ECO:0000313" key="6">
    <source>
        <dbReference type="EMBL" id="UPU35856.1"/>
    </source>
</evidence>
<dbReference type="InterPro" id="IPR056823">
    <property type="entry name" value="TEN-like_YD-shell"/>
</dbReference>
<dbReference type="PANTHER" id="PTHR32305:SF15">
    <property type="entry name" value="PROTEIN RHSA-RELATED"/>
    <property type="match status" value="1"/>
</dbReference>
<evidence type="ECO:0000313" key="5">
    <source>
        <dbReference type="EMBL" id="GFO62560.1"/>
    </source>
</evidence>
<dbReference type="InterPro" id="IPR045351">
    <property type="entry name" value="DUF6531"/>
</dbReference>
<feature type="region of interest" description="Disordered" evidence="2">
    <location>
        <begin position="528"/>
        <end position="612"/>
    </location>
</feature>
<dbReference type="Proteomes" id="UP000568888">
    <property type="component" value="Unassembled WGS sequence"/>
</dbReference>
<feature type="domain" description="Teneurin-like YD-shell" evidence="4">
    <location>
        <begin position="188"/>
        <end position="310"/>
    </location>
</feature>
<keyword evidence="8" id="KW-1185">Reference proteome</keyword>
<dbReference type="Proteomes" id="UP000831485">
    <property type="component" value="Chromosome"/>
</dbReference>
<proteinExistence type="predicted"/>
<reference evidence="5" key="2">
    <citation type="journal article" date="2021" name="Int. J. Syst. Evol. Microbiol.">
        <title>Geomonas silvestris sp. nov., Geomonas paludis sp. nov. and Geomonas limicola sp. nov., isolated from terrestrial environments, and emended description of the genus Geomonas.</title>
        <authorList>
            <person name="Itoh H."/>
            <person name="Xu Z."/>
            <person name="Masuda Y."/>
            <person name="Ushijima N."/>
            <person name="Hayakawa C."/>
            <person name="Shiratori Y."/>
            <person name="Senoo K."/>
        </authorList>
    </citation>
    <scope>NUCLEOTIDE SEQUENCE</scope>
    <source>
        <strain evidence="5">Red736</strain>
    </source>
</reference>
<evidence type="ECO:0000259" key="4">
    <source>
        <dbReference type="Pfam" id="PF25023"/>
    </source>
</evidence>
<reference evidence="6" key="3">
    <citation type="submission" date="2022-04" db="EMBL/GenBank/DDBJ databases">
        <authorList>
            <person name="Liu G."/>
        </authorList>
    </citation>
    <scope>NUCLEOTIDE SEQUENCE</scope>
    <source>
        <strain evidence="6">RG22</strain>
    </source>
</reference>
<reference evidence="7" key="1">
    <citation type="submission" date="2020-06" db="EMBL/GenBank/DDBJ databases">
        <title>Draft genomic sequecing of Geomonas sp. Red736.</title>
        <authorList>
            <person name="Itoh H."/>
            <person name="Xu Z.X."/>
            <person name="Ushijima N."/>
            <person name="Masuda Y."/>
            <person name="Shiratori Y."/>
            <person name="Senoo K."/>
        </authorList>
    </citation>
    <scope>NUCLEOTIDE SEQUENCE [LARGE SCALE GENOMIC DNA]</scope>
    <source>
        <strain evidence="7">Red736</strain>
    </source>
</reference>
<feature type="domain" description="Teneurin-like YD-shell" evidence="4">
    <location>
        <begin position="386"/>
        <end position="501"/>
    </location>
</feature>
<protein>
    <submittedName>
        <fullName evidence="6">DUF6531 domain-containing protein</fullName>
    </submittedName>
</protein>
<evidence type="ECO:0000313" key="7">
    <source>
        <dbReference type="Proteomes" id="UP000568888"/>
    </source>
</evidence>
<sequence>MIGSLRIRQAAGLLALLLLLIPLPCRANVSLKNGNFFMAYTDATFPGGLEPKIERVFNSKTSFRSIFGNGWGSEFEVYLKVGYDGSLVVHEFGGGAETVFTPPTLSPQAVSEGVNRLVAVRSQQPKEEFDARQYRQKLLDDPEFRTSEWEACVKARLLEPRRLPVGTLLTSQRFGYQSIVRTRTGYTRSFSSGKKEEYDSRGNLVRISDSNGNFIAITRDDKGRIGVMEDNFGRSFSFSYNGAGLVERIKTSAGTEATYRYNDLFQLIESRDTDDNKYLFEYDNRHNMTAIHYSDGTSMEMRYHRMEKGENIRSVKDRDGTLTRYDYDFTPEDRSHYKISVEVLDATEKPITKSIYEYFIGVNGVGQTYTRRMITDVDGDRTDTEYNESGGLPLRISRNGETTRFEYDDYGQVTLKETPTEKTEIRYHPTVRKIVWVRRTAIPSGEAQETRFQYDERGNLLQAVDPIQDRKVTLEYDAHGRIAVMNSKTRRISFTYNNASKPVEIRVDGIGAIHVTYQANNEIEQVTAESFEPEPVPGPDAGQAGAAAASRQAAPQGEPPNQDAPADVEPPQERLPGADGLQDEDTDYVRPPGGEEPDQEEPDQQKGRSNRRAALEVTAAFQELLDLIRPAGVNLNF</sequence>
<dbReference type="InterPro" id="IPR050708">
    <property type="entry name" value="T6SS_VgrG/RHS"/>
</dbReference>
<name>A0A6V8MR53_9BACT</name>
<feature type="domain" description="DUF6531" evidence="3">
    <location>
        <begin position="29"/>
        <end position="91"/>
    </location>
</feature>
<evidence type="ECO:0000256" key="2">
    <source>
        <dbReference type="SAM" id="MobiDB-lite"/>
    </source>
</evidence>
<keyword evidence="1" id="KW-0677">Repeat</keyword>
<dbReference type="PANTHER" id="PTHR32305">
    <property type="match status" value="1"/>
</dbReference>
<dbReference type="InterPro" id="IPR006530">
    <property type="entry name" value="YD"/>
</dbReference>
<feature type="compositionally biased region" description="Low complexity" evidence="2">
    <location>
        <begin position="539"/>
        <end position="556"/>
    </location>
</feature>
<accession>A0A6V8MR53</accession>
<dbReference type="AlphaFoldDB" id="A0A6V8MR53"/>
<evidence type="ECO:0000256" key="1">
    <source>
        <dbReference type="ARBA" id="ARBA00022737"/>
    </source>
</evidence>
<evidence type="ECO:0000259" key="3">
    <source>
        <dbReference type="Pfam" id="PF20148"/>
    </source>
</evidence>
<dbReference type="Pfam" id="PF20148">
    <property type="entry name" value="DUF6531"/>
    <property type="match status" value="1"/>
</dbReference>
<dbReference type="Gene3D" id="2.180.10.10">
    <property type="entry name" value="RHS repeat-associated core"/>
    <property type="match status" value="2"/>
</dbReference>
<dbReference type="RefSeq" id="WP_183344699.1">
    <property type="nucleotide sequence ID" value="NZ_BLXY01000001.1"/>
</dbReference>
<organism evidence="5 7">
    <name type="scientific">Geomonas paludis</name>
    <dbReference type="NCBI Taxonomy" id="2740185"/>
    <lineage>
        <taxon>Bacteria</taxon>
        <taxon>Pseudomonadati</taxon>
        <taxon>Thermodesulfobacteriota</taxon>
        <taxon>Desulfuromonadia</taxon>
        <taxon>Geobacterales</taxon>
        <taxon>Geobacteraceae</taxon>
        <taxon>Geomonas</taxon>
    </lineage>
</organism>
<dbReference type="EMBL" id="CP096574">
    <property type="protein sequence ID" value="UPU35856.1"/>
    <property type="molecule type" value="Genomic_DNA"/>
</dbReference>
<dbReference type="EMBL" id="BLXY01000001">
    <property type="protein sequence ID" value="GFO62560.1"/>
    <property type="molecule type" value="Genomic_DNA"/>
</dbReference>
<gene>
    <name evidence="5" type="ORF">GMPD_04790</name>
    <name evidence="6" type="ORF">M1B72_20835</name>
</gene>